<reference evidence="1 2" key="1">
    <citation type="submission" date="2019-11" db="EMBL/GenBank/DDBJ databases">
        <title>Whole genome sequence of Oryza granulata.</title>
        <authorList>
            <person name="Li W."/>
        </authorList>
    </citation>
    <scope>NUCLEOTIDE SEQUENCE [LARGE SCALE GENOMIC DNA]</scope>
    <source>
        <strain evidence="2">cv. Menghai</strain>
        <tissue evidence="1">Leaf</tissue>
    </source>
</reference>
<accession>A0A6G1DHR5</accession>
<keyword evidence="2" id="KW-1185">Reference proteome</keyword>
<proteinExistence type="predicted"/>
<name>A0A6G1DHR5_9ORYZ</name>
<protein>
    <submittedName>
        <fullName evidence="1">Uncharacterized protein</fullName>
    </submittedName>
</protein>
<dbReference type="AlphaFoldDB" id="A0A6G1DHR5"/>
<evidence type="ECO:0000313" key="1">
    <source>
        <dbReference type="EMBL" id="KAF0911243.1"/>
    </source>
</evidence>
<organism evidence="1 2">
    <name type="scientific">Oryza meyeriana var. granulata</name>
    <dbReference type="NCBI Taxonomy" id="110450"/>
    <lineage>
        <taxon>Eukaryota</taxon>
        <taxon>Viridiplantae</taxon>
        <taxon>Streptophyta</taxon>
        <taxon>Embryophyta</taxon>
        <taxon>Tracheophyta</taxon>
        <taxon>Spermatophyta</taxon>
        <taxon>Magnoliopsida</taxon>
        <taxon>Liliopsida</taxon>
        <taxon>Poales</taxon>
        <taxon>Poaceae</taxon>
        <taxon>BOP clade</taxon>
        <taxon>Oryzoideae</taxon>
        <taxon>Oryzeae</taxon>
        <taxon>Oryzinae</taxon>
        <taxon>Oryza</taxon>
        <taxon>Oryza meyeriana</taxon>
    </lineage>
</organism>
<dbReference type="Proteomes" id="UP000479710">
    <property type="component" value="Unassembled WGS sequence"/>
</dbReference>
<gene>
    <name evidence="1" type="ORF">E2562_008004</name>
</gene>
<evidence type="ECO:0000313" key="2">
    <source>
        <dbReference type="Proteomes" id="UP000479710"/>
    </source>
</evidence>
<dbReference type="OrthoDB" id="7933078at2759"/>
<dbReference type="EMBL" id="SPHZ02000006">
    <property type="protein sequence ID" value="KAF0911243.1"/>
    <property type="molecule type" value="Genomic_DNA"/>
</dbReference>
<sequence>MTEPPEMRWALIRKIYIILSIRQLLTTAVVIKVLELAGNAARAHTHARPLPLASLRPPASLACVGPPQELLF</sequence>
<comment type="caution">
    <text evidence="1">The sequence shown here is derived from an EMBL/GenBank/DDBJ whole genome shotgun (WGS) entry which is preliminary data.</text>
</comment>